<reference evidence="2" key="1">
    <citation type="submission" date="2018-06" db="EMBL/GenBank/DDBJ databases">
        <authorList>
            <consortium name="Pathogen Informatics"/>
        </authorList>
    </citation>
    <scope>NUCLEOTIDE SEQUENCE [LARGE SCALE GENOMIC DNA]</scope>
    <source>
        <strain evidence="2">NCTC10132</strain>
    </source>
</reference>
<keyword evidence="2" id="KW-1185">Reference proteome</keyword>
<organism evidence="1 2">
    <name type="scientific">Mycoplasmopsis edwardii</name>
    <dbReference type="NCBI Taxonomy" id="53558"/>
    <lineage>
        <taxon>Bacteria</taxon>
        <taxon>Bacillati</taxon>
        <taxon>Mycoplasmatota</taxon>
        <taxon>Mycoplasmoidales</taxon>
        <taxon>Metamycoplasmataceae</taxon>
        <taxon>Mycoplasmopsis</taxon>
    </lineage>
</organism>
<sequence>MQHAHITFPSTVKVFTLASGVSKPFTSEKDGNKSVYVAFNKMLFRLYLVDGKINVDSEIIYFLNATNVTPRAISSEQEFLIIQRYINPKLSDITQTLLTEFADKFIYEIGVPARAYLKLK</sequence>
<accession>A0A3B0PK58</accession>
<evidence type="ECO:0000313" key="1">
    <source>
        <dbReference type="EMBL" id="SYV97162.1"/>
    </source>
</evidence>
<dbReference type="EMBL" id="LS991951">
    <property type="protein sequence ID" value="SYV97162.1"/>
    <property type="molecule type" value="Genomic_DNA"/>
</dbReference>
<name>A0A3B0PK58_9BACT</name>
<proteinExistence type="predicted"/>
<evidence type="ECO:0000313" key="2">
    <source>
        <dbReference type="Proteomes" id="UP000257559"/>
    </source>
</evidence>
<dbReference type="Proteomes" id="UP000257559">
    <property type="component" value="Chromosome"/>
</dbReference>
<gene>
    <name evidence="1" type="ORF">NCTC10132_00521</name>
</gene>
<protein>
    <submittedName>
        <fullName evidence="1">Uncharacterized protein</fullName>
    </submittedName>
</protein>
<dbReference type="AlphaFoldDB" id="A0A3B0PK58"/>
<dbReference type="KEGG" id="medw:NCTC10132_00521"/>